<dbReference type="Proteomes" id="UP000442533">
    <property type="component" value="Unassembled WGS sequence"/>
</dbReference>
<feature type="region of interest" description="Disordered" evidence="1">
    <location>
        <begin position="184"/>
        <end position="218"/>
    </location>
</feature>
<dbReference type="OrthoDB" id="7868986at2"/>
<evidence type="ECO:0000256" key="1">
    <source>
        <dbReference type="SAM" id="MobiDB-lite"/>
    </source>
</evidence>
<protein>
    <submittedName>
        <fullName evidence="2">Uncharacterized protein</fullName>
    </submittedName>
</protein>
<name>A0A844H0T3_9RHOB</name>
<gene>
    <name evidence="2" type="ORF">GL279_00360</name>
</gene>
<accession>A0A844H0T3</accession>
<sequence length="218" mass="24691">MSAAKTADLSQRFNRWLQRFSPPRQIADKPEVMADEAKALFGIFLDHAPDHDWQVWWDKAIRALEASMTTRSWPAPGEVVRACRGAQAVTPASDAAINQRGESAAIEMLSDWFGKFKSQMPGMGRSDRTDAMIRRGVLRNEREARFYGFALSPAAMERIREQEPSRSEWDHHVEVMARLSRRDPDAVDFELQDDQRRNAGTFRSAADVLSASRPEAAE</sequence>
<dbReference type="RefSeq" id="WP_155062618.1">
    <property type="nucleotide sequence ID" value="NZ_WMIF01000001.1"/>
</dbReference>
<reference evidence="2 3" key="1">
    <citation type="submission" date="2019-11" db="EMBL/GenBank/DDBJ databases">
        <authorList>
            <person name="Dong K."/>
        </authorList>
    </citation>
    <scope>NUCLEOTIDE SEQUENCE [LARGE SCALE GENOMIC DNA]</scope>
    <source>
        <strain evidence="2 3">JCM 17370</strain>
    </source>
</reference>
<evidence type="ECO:0000313" key="3">
    <source>
        <dbReference type="Proteomes" id="UP000442533"/>
    </source>
</evidence>
<dbReference type="EMBL" id="WMIF01000001">
    <property type="protein sequence ID" value="MTH33050.1"/>
    <property type="molecule type" value="Genomic_DNA"/>
</dbReference>
<evidence type="ECO:0000313" key="2">
    <source>
        <dbReference type="EMBL" id="MTH33050.1"/>
    </source>
</evidence>
<comment type="caution">
    <text evidence="2">The sequence shown here is derived from an EMBL/GenBank/DDBJ whole genome shotgun (WGS) entry which is preliminary data.</text>
</comment>
<keyword evidence="3" id="KW-1185">Reference proteome</keyword>
<organism evidence="2 3">
    <name type="scientific">Paracoccus limosus</name>
    <dbReference type="NCBI Taxonomy" id="913252"/>
    <lineage>
        <taxon>Bacteria</taxon>
        <taxon>Pseudomonadati</taxon>
        <taxon>Pseudomonadota</taxon>
        <taxon>Alphaproteobacteria</taxon>
        <taxon>Rhodobacterales</taxon>
        <taxon>Paracoccaceae</taxon>
        <taxon>Paracoccus</taxon>
    </lineage>
</organism>
<proteinExistence type="predicted"/>
<dbReference type="AlphaFoldDB" id="A0A844H0T3"/>